<proteinExistence type="predicted"/>
<keyword evidence="2" id="KW-1185">Reference proteome</keyword>
<comment type="caution">
    <text evidence="1">The sequence shown here is derived from an EMBL/GenBank/DDBJ whole genome shotgun (WGS) entry which is preliminary data.</text>
</comment>
<dbReference type="RefSeq" id="WP_160365312.1">
    <property type="nucleotide sequence ID" value="NZ_JACEIB010000025.1"/>
</dbReference>
<organism evidence="1 2">
    <name type="scientific">Sphingomonas chungangi</name>
    <dbReference type="NCBI Taxonomy" id="2683589"/>
    <lineage>
        <taxon>Bacteria</taxon>
        <taxon>Pseudomonadati</taxon>
        <taxon>Pseudomonadota</taxon>
        <taxon>Alphaproteobacteria</taxon>
        <taxon>Sphingomonadales</taxon>
        <taxon>Sphingomonadaceae</taxon>
        <taxon>Sphingomonas</taxon>
    </lineage>
</organism>
<accession>A0A838L812</accession>
<reference evidence="1 2" key="1">
    <citation type="submission" date="2020-07" db="EMBL/GenBank/DDBJ databases">
        <authorList>
            <person name="Sun Q."/>
        </authorList>
    </citation>
    <scope>NUCLEOTIDE SEQUENCE [LARGE SCALE GENOMIC DNA]</scope>
    <source>
        <strain evidence="1 2">CGMCC 1.13654</strain>
    </source>
</reference>
<evidence type="ECO:0000313" key="1">
    <source>
        <dbReference type="EMBL" id="MBA2935314.1"/>
    </source>
</evidence>
<evidence type="ECO:0000313" key="2">
    <source>
        <dbReference type="Proteomes" id="UP000570166"/>
    </source>
</evidence>
<evidence type="ECO:0008006" key="3">
    <source>
        <dbReference type="Google" id="ProtNLM"/>
    </source>
</evidence>
<dbReference type="AlphaFoldDB" id="A0A838L812"/>
<dbReference type="Proteomes" id="UP000570166">
    <property type="component" value="Unassembled WGS sequence"/>
</dbReference>
<gene>
    <name evidence="1" type="ORF">HZF05_14595</name>
</gene>
<sequence>MAASNQPVGAPASGAMSRVLNPQNGSSIMRSFWAKSALMLSLALAACTTPADVTKPIDAGKHNDAKVEVKDIPEGFSVFVRYNRYQFIPETDALLVVCRSLVTSRAYEEAKKRGREIEPINEQAIRVSTGRNGVLGLTYCHAFAEAHWKQ</sequence>
<protein>
    <recommendedName>
        <fullName evidence="3">Lipoprotein</fullName>
    </recommendedName>
</protein>
<name>A0A838L812_9SPHN</name>
<dbReference type="EMBL" id="JACEIB010000025">
    <property type="protein sequence ID" value="MBA2935314.1"/>
    <property type="molecule type" value="Genomic_DNA"/>
</dbReference>